<name>F0V9U2_NEOCL</name>
<feature type="region of interest" description="Disordered" evidence="2">
    <location>
        <begin position="873"/>
        <end position="920"/>
    </location>
</feature>
<keyword evidence="4" id="KW-1185">Reference proteome</keyword>
<protein>
    <submittedName>
        <fullName evidence="3">Uncharacterized protein</fullName>
    </submittedName>
</protein>
<dbReference type="InParanoid" id="F0V9U2"/>
<dbReference type="RefSeq" id="XP_003880737.1">
    <property type="nucleotide sequence ID" value="XM_003880688.1"/>
</dbReference>
<dbReference type="EMBL" id="FR823384">
    <property type="protein sequence ID" value="CBZ50704.1"/>
    <property type="molecule type" value="Genomic_DNA"/>
</dbReference>
<keyword evidence="1" id="KW-0175">Coiled coil</keyword>
<feature type="compositionally biased region" description="Basic and acidic residues" evidence="2">
    <location>
        <begin position="873"/>
        <end position="886"/>
    </location>
</feature>
<feature type="coiled-coil region" evidence="1">
    <location>
        <begin position="133"/>
        <end position="167"/>
    </location>
</feature>
<reference evidence="4" key="1">
    <citation type="journal article" date="2012" name="PLoS Pathog.">
        <title>Comparative genomics of the apicomplexan parasites Toxoplasma gondii and Neospora caninum: Coccidia differing in host range and transmission strategy.</title>
        <authorList>
            <person name="Reid A.J."/>
            <person name="Vermont S.J."/>
            <person name="Cotton J.A."/>
            <person name="Harris D."/>
            <person name="Hill-Cawthorne G.A."/>
            <person name="Konen-Waisman S."/>
            <person name="Latham S.M."/>
            <person name="Mourier T."/>
            <person name="Norton R."/>
            <person name="Quail M.A."/>
            <person name="Sanders M."/>
            <person name="Shanmugam D."/>
            <person name="Sohal A."/>
            <person name="Wasmuth J.D."/>
            <person name="Brunk B."/>
            <person name="Grigg M.E."/>
            <person name="Howard J.C."/>
            <person name="Parkinson J."/>
            <person name="Roos D.S."/>
            <person name="Trees A.J."/>
            <person name="Berriman M."/>
            <person name="Pain A."/>
            <person name="Wastling J.M."/>
        </authorList>
    </citation>
    <scope>NUCLEOTIDE SEQUENCE [LARGE SCALE GENOMIC DNA]</scope>
    <source>
        <strain evidence="4">Liverpool</strain>
    </source>
</reference>
<sequence>MRQFAIKLRSYIAGRSTMEAGVLTPTNHEGRERRQSVGSCIYKVSQGSGVPNEMLQTTLSRFNARKLPTAPLPLMDEVVARFMNISPEQWEQVNSAIKYLNDHFKDDSLSWLTVRWLVASHPEQFLPAPYNSYEELLAHVNETKRAIDRAKKEASHWRESCQRLHSETKAWKNKLRIVEADMARLNVTSKRDGVQNTAMTSDVADRRHGIVESAAMAFPKDCETVHSHIHFPRCAKSQASKGTALHKQESAFVQFSTEAGREQGLCQRHLATKQKKTLSPRPTLQPSIHDEQEQSRKALNHPTHSCADHYIDSNTSLAVVNMRPNGGTGKTCTTTTTTKTTTTTSYATVSANGGEDRQKVSVDGVVMAMQGGTGVHDAADPAVMVGNPPAVQVLNRMQNILRCVSVARPQDDRKAPPPLPACGREETKCQSNAASPPNVEVLYVQYQHQKGRNGSTRDESGISASSPKSPQKPVISQQGTSVRKVSTKSRRTAEFSLTPLDRLVALKQTTSITEYVKRFMSQYGKGTDIPEAVAVRIFLDNLLPDFRAYTLDKQPETLADAIRLAYQVEQLIVEERYRGSCSGEAAGIADHPQEPSEDHSSCGQLRMGHTVATASATHCVVETGACIRRSSIVNDPDINSRSRFQTVRQNCQTSSTLHHDVSPHESASFRENYEDVRSSASPLCLNNYDADVGSKNEGTLPKSATEESRTTQVMRRSNLGNGEGGNAAEVTFRALSSNCLAKAKRNLTSKRTESSTSIGCTQQHQQRFVPEVYRERIPVSVEQQTSSDKEQDLFSTNKASHAAAVSTGSAAPFVSFNSSAFETEIQPGGSFVSSLGSSTDSSQTVGDLRTAESFESLWRENGSAIGYEDVQRSCRSDGGEFPDSRHHGGRQATETGILSSHGQAESFSTAHPTENNSPRE</sequence>
<dbReference type="AlphaFoldDB" id="F0V9U2"/>
<organism evidence="3 4">
    <name type="scientific">Neospora caninum (strain Liverpool)</name>
    <dbReference type="NCBI Taxonomy" id="572307"/>
    <lineage>
        <taxon>Eukaryota</taxon>
        <taxon>Sar</taxon>
        <taxon>Alveolata</taxon>
        <taxon>Apicomplexa</taxon>
        <taxon>Conoidasida</taxon>
        <taxon>Coccidia</taxon>
        <taxon>Eucoccidiorida</taxon>
        <taxon>Eimeriorina</taxon>
        <taxon>Sarcocystidae</taxon>
        <taxon>Neospora</taxon>
    </lineage>
</organism>
<dbReference type="GeneID" id="13441733"/>
<feature type="compositionally biased region" description="Polar residues" evidence="2">
    <location>
        <begin position="462"/>
        <end position="483"/>
    </location>
</feature>
<feature type="region of interest" description="Disordered" evidence="2">
    <location>
        <begin position="449"/>
        <end position="483"/>
    </location>
</feature>
<dbReference type="VEuPathDB" id="ToxoDB:NCLIV_011710"/>
<gene>
    <name evidence="3" type="ORF">NCLIV_011710</name>
</gene>
<evidence type="ECO:0000256" key="1">
    <source>
        <dbReference type="SAM" id="Coils"/>
    </source>
</evidence>
<evidence type="ECO:0000256" key="2">
    <source>
        <dbReference type="SAM" id="MobiDB-lite"/>
    </source>
</evidence>
<accession>F0V9U2</accession>
<feature type="compositionally biased region" description="Polar residues" evidence="2">
    <location>
        <begin position="892"/>
        <end position="920"/>
    </location>
</feature>
<dbReference type="Proteomes" id="UP000007494">
    <property type="component" value="Chromosome IV"/>
</dbReference>
<feature type="region of interest" description="Disordered" evidence="2">
    <location>
        <begin position="274"/>
        <end position="299"/>
    </location>
</feature>
<proteinExistence type="predicted"/>
<evidence type="ECO:0000313" key="3">
    <source>
        <dbReference type="EMBL" id="CBZ50704.1"/>
    </source>
</evidence>
<evidence type="ECO:0000313" key="4">
    <source>
        <dbReference type="Proteomes" id="UP000007494"/>
    </source>
</evidence>
<feature type="region of interest" description="Disordered" evidence="2">
    <location>
        <begin position="410"/>
        <end position="434"/>
    </location>
</feature>
<dbReference type="OrthoDB" id="686606at2759"/>
<dbReference type="OMA" id="WERVNSA"/>
<dbReference type="eggNOG" id="ENOG502TMIR">
    <property type="taxonomic scope" value="Eukaryota"/>
</dbReference>